<reference evidence="9" key="2">
    <citation type="journal article" date="2011" name="Stand. Genomic Sci.">
        <title>Complete genome sequence of Weeksella virosa type strain (9751T).</title>
        <authorList>
            <person name="Lang E."/>
            <person name="Teshima H."/>
            <person name="Lucas S."/>
            <person name="Lapidus A."/>
            <person name="Hammon N."/>
            <person name="Deshpande S."/>
            <person name="Nolan M."/>
            <person name="Cheng J."/>
            <person name="Pitluck S."/>
            <person name="Liolios K."/>
            <person name="Pagani I."/>
            <person name="Mikhailova N."/>
            <person name="Ivanova N."/>
            <person name="Mavromatis K."/>
            <person name="Pati A."/>
            <person name="Tapia R."/>
            <person name="Han C."/>
            <person name="Goodwin L."/>
            <person name="Chen A."/>
            <person name="Palaniappan K."/>
            <person name="Land M."/>
            <person name="Hauser L."/>
            <person name="Chang Y."/>
            <person name="Jeffries C."/>
            <person name="Brambilla E."/>
            <person name="Kopitz M."/>
            <person name="Rohde M."/>
            <person name="Goker M."/>
            <person name="Tindall B."/>
            <person name="Detter J."/>
            <person name="Woyke T."/>
            <person name="Bristow J."/>
            <person name="Eisen J."/>
            <person name="Markowitz V."/>
            <person name="Hugenholtz P."/>
            <person name="Klenk H."/>
            <person name="Kyrpides N."/>
        </authorList>
    </citation>
    <scope>NUCLEOTIDE SEQUENCE [LARGE SCALE GENOMIC DNA]</scope>
    <source>
        <strain evidence="9">ATCC 43766 / DSM 16922 / JCM 21250 / NBRC 16016 / NCTC 11634 / CL345/78</strain>
    </source>
</reference>
<dbReference type="InterPro" id="IPR037185">
    <property type="entry name" value="EmrE-like"/>
</dbReference>
<feature type="transmembrane region" description="Helical" evidence="6">
    <location>
        <begin position="213"/>
        <end position="231"/>
    </location>
</feature>
<dbReference type="PANTHER" id="PTHR42920:SF11">
    <property type="entry name" value="INNER MEMBRANE PROTEIN YTFF"/>
    <property type="match status" value="1"/>
</dbReference>
<feature type="transmembrane region" description="Helical" evidence="6">
    <location>
        <begin position="269"/>
        <end position="287"/>
    </location>
</feature>
<dbReference type="HOGENOM" id="CLU_054508_1_0_10"/>
<comment type="subcellular location">
    <subcellularLocation>
        <location evidence="1">Cell membrane</location>
        <topology evidence="1">Multi-pass membrane protein</topology>
    </subcellularLocation>
</comment>
<evidence type="ECO:0000256" key="5">
    <source>
        <dbReference type="ARBA" id="ARBA00023136"/>
    </source>
</evidence>
<evidence type="ECO:0000259" key="7">
    <source>
        <dbReference type="Pfam" id="PF00892"/>
    </source>
</evidence>
<reference evidence="8 9" key="1">
    <citation type="journal article" date="2011" name="Stand. Genomic Sci.">
        <title>Complete genome sequence of Weeksella virosa type strain (9751).</title>
        <authorList>
            <person name="Lang E."/>
            <person name="Teshima H."/>
            <person name="Lucas S."/>
            <person name="Lapidus A."/>
            <person name="Hammon N."/>
            <person name="Deshpande S."/>
            <person name="Nolan M."/>
            <person name="Cheng J.F."/>
            <person name="Pitluck S."/>
            <person name="Liolios K."/>
            <person name="Pagani I."/>
            <person name="Mikhailova N."/>
            <person name="Ivanova N."/>
            <person name="Mavromatis K."/>
            <person name="Pati A."/>
            <person name="Tapia R."/>
            <person name="Han C."/>
            <person name="Goodwin L."/>
            <person name="Chen A."/>
            <person name="Palaniappan K."/>
            <person name="Land M."/>
            <person name="Hauser L."/>
            <person name="Chang Y.J."/>
            <person name="Jeffries C.D."/>
            <person name="Brambilla E.M."/>
            <person name="Kopitz M."/>
            <person name="Rohde M."/>
            <person name="Goker M."/>
            <person name="Tindall B.J."/>
            <person name="Detter J.C."/>
            <person name="Woyke T."/>
            <person name="Bristow J."/>
            <person name="Eisen J.A."/>
            <person name="Markowitz V."/>
            <person name="Hugenholtz P."/>
            <person name="Klenk H.P."/>
            <person name="Kyrpides N.C."/>
        </authorList>
    </citation>
    <scope>NUCLEOTIDE SEQUENCE [LARGE SCALE GENOMIC DNA]</scope>
    <source>
        <strain evidence="9">ATCC 43766 / DSM 16922 / JCM 21250 / NBRC 16016 / NCTC 11634 / CL345/78</strain>
    </source>
</reference>
<feature type="transmembrane region" description="Helical" evidence="6">
    <location>
        <begin position="77"/>
        <end position="97"/>
    </location>
</feature>
<evidence type="ECO:0000313" key="8">
    <source>
        <dbReference type="EMBL" id="ADX67680.1"/>
    </source>
</evidence>
<dbReference type="EMBL" id="CP002455">
    <property type="protein sequence ID" value="ADX67680.1"/>
    <property type="molecule type" value="Genomic_DNA"/>
</dbReference>
<dbReference type="RefSeq" id="WP_013598070.1">
    <property type="nucleotide sequence ID" value="NC_015144.1"/>
</dbReference>
<dbReference type="GO" id="GO:0005886">
    <property type="term" value="C:plasma membrane"/>
    <property type="evidence" value="ECO:0007669"/>
    <property type="project" value="UniProtKB-SubCell"/>
</dbReference>
<accession>F0P1X0</accession>
<keyword evidence="4 6" id="KW-1133">Transmembrane helix</keyword>
<feature type="transmembrane region" description="Helical" evidence="6">
    <location>
        <begin position="36"/>
        <end position="56"/>
    </location>
</feature>
<dbReference type="Proteomes" id="UP000008641">
    <property type="component" value="Chromosome"/>
</dbReference>
<proteinExistence type="predicted"/>
<feature type="transmembrane region" description="Helical" evidence="6">
    <location>
        <begin position="156"/>
        <end position="172"/>
    </location>
</feature>
<keyword evidence="2" id="KW-1003">Cell membrane</keyword>
<feature type="transmembrane region" description="Helical" evidence="6">
    <location>
        <begin position="184"/>
        <end position="201"/>
    </location>
</feature>
<feature type="transmembrane region" description="Helical" evidence="6">
    <location>
        <begin position="133"/>
        <end position="150"/>
    </location>
</feature>
<dbReference type="InterPro" id="IPR000620">
    <property type="entry name" value="EamA_dom"/>
</dbReference>
<dbReference type="SUPFAM" id="SSF103481">
    <property type="entry name" value="Multidrug resistance efflux transporter EmrE"/>
    <property type="match status" value="2"/>
</dbReference>
<organism evidence="8 9">
    <name type="scientific">Weeksella virosa (strain ATCC 43766 / DSM 16922 / JCM 21250 / CCUG 30538 / CDC 9751 / IAM 14551 / NBRC 16016 / NCTC 11634 / CL345/78)</name>
    <dbReference type="NCBI Taxonomy" id="865938"/>
    <lineage>
        <taxon>Bacteria</taxon>
        <taxon>Pseudomonadati</taxon>
        <taxon>Bacteroidota</taxon>
        <taxon>Flavobacteriia</taxon>
        <taxon>Flavobacteriales</taxon>
        <taxon>Weeksellaceae</taxon>
        <taxon>Weeksella</taxon>
    </lineage>
</organism>
<evidence type="ECO:0000256" key="3">
    <source>
        <dbReference type="ARBA" id="ARBA00022692"/>
    </source>
</evidence>
<name>F0P1X0_WEEVC</name>
<keyword evidence="3 6" id="KW-0812">Transmembrane</keyword>
<evidence type="ECO:0000256" key="6">
    <source>
        <dbReference type="SAM" id="Phobius"/>
    </source>
</evidence>
<dbReference type="AlphaFoldDB" id="F0P1X0"/>
<dbReference type="eggNOG" id="COG2962">
    <property type="taxonomic scope" value="Bacteria"/>
</dbReference>
<dbReference type="InterPro" id="IPR051258">
    <property type="entry name" value="Diverse_Substrate_Transporter"/>
</dbReference>
<feature type="domain" description="EamA" evidence="7">
    <location>
        <begin position="6"/>
        <end position="149"/>
    </location>
</feature>
<dbReference type="Pfam" id="PF00892">
    <property type="entry name" value="EamA"/>
    <property type="match status" value="2"/>
</dbReference>
<evidence type="ECO:0000256" key="2">
    <source>
        <dbReference type="ARBA" id="ARBA00022475"/>
    </source>
</evidence>
<feature type="transmembrane region" description="Helical" evidence="6">
    <location>
        <begin position="109"/>
        <end position="126"/>
    </location>
</feature>
<sequence length="308" mass="35998">MKQSKYLFAAILTYFLWGFFSFGLRPISDYPSMEILYYRLFFSTILLLLVGCFLRRKKIEADYQLYRSLSKKEQNQMVIRLFGSSIVLMFNWLAFIYVMNHVSVQTASLSYLICPVITTLLSVLILKDHIGREKWFAIGLSTFACIIMAFGHFRELYYSLFVALSFSIYIIIQKRLNRFDSFSLLMLQLTIVSVLIMPFYGWKSEPFPTETRFYKSIALVVILFTIIPMILNNFALKGIDSSTVGILIYLNPIINFLLAVFYYKEAVSLEQIIAYSLIFLSILLFNSRNLKQIFDQKNRNFPKKISVN</sequence>
<protein>
    <submittedName>
        <fullName evidence="8">RarD protein, DMT superfamily transporter</fullName>
    </submittedName>
</protein>
<evidence type="ECO:0000313" key="9">
    <source>
        <dbReference type="Proteomes" id="UP000008641"/>
    </source>
</evidence>
<keyword evidence="9" id="KW-1185">Reference proteome</keyword>
<feature type="domain" description="EamA" evidence="7">
    <location>
        <begin position="158"/>
        <end position="286"/>
    </location>
</feature>
<evidence type="ECO:0000256" key="4">
    <source>
        <dbReference type="ARBA" id="ARBA00022989"/>
    </source>
</evidence>
<evidence type="ECO:0000256" key="1">
    <source>
        <dbReference type="ARBA" id="ARBA00004651"/>
    </source>
</evidence>
<dbReference type="PANTHER" id="PTHR42920">
    <property type="entry name" value="OS03G0707200 PROTEIN-RELATED"/>
    <property type="match status" value="1"/>
</dbReference>
<feature type="transmembrane region" description="Helical" evidence="6">
    <location>
        <begin position="7"/>
        <end position="24"/>
    </location>
</feature>
<keyword evidence="5 6" id="KW-0472">Membrane</keyword>
<dbReference type="KEGG" id="wvi:Weevi_0970"/>
<dbReference type="OrthoDB" id="369870at2"/>
<gene>
    <name evidence="8" type="ordered locus">Weevi_0970</name>
</gene>
<feature type="transmembrane region" description="Helical" evidence="6">
    <location>
        <begin position="243"/>
        <end position="263"/>
    </location>
</feature>